<dbReference type="Proteomes" id="UP000637774">
    <property type="component" value="Unassembled WGS sequence"/>
</dbReference>
<proteinExistence type="predicted"/>
<evidence type="ECO:0000313" key="2">
    <source>
        <dbReference type="Proteomes" id="UP000637774"/>
    </source>
</evidence>
<name>A0ABQ2AAG0_9BACT</name>
<comment type="caution">
    <text evidence="1">The sequence shown here is derived from an EMBL/GenBank/DDBJ whole genome shotgun (WGS) entry which is preliminary data.</text>
</comment>
<evidence type="ECO:0000313" key="1">
    <source>
        <dbReference type="EMBL" id="GGH88828.1"/>
    </source>
</evidence>
<organism evidence="1 2">
    <name type="scientific">Hymenobacter frigidus</name>
    <dbReference type="NCBI Taxonomy" id="1524095"/>
    <lineage>
        <taxon>Bacteria</taxon>
        <taxon>Pseudomonadati</taxon>
        <taxon>Bacteroidota</taxon>
        <taxon>Cytophagia</taxon>
        <taxon>Cytophagales</taxon>
        <taxon>Hymenobacteraceae</taxon>
        <taxon>Hymenobacter</taxon>
    </lineage>
</organism>
<gene>
    <name evidence="1" type="ORF">GCM10011495_31000</name>
</gene>
<keyword evidence="2" id="KW-1185">Reference proteome</keyword>
<accession>A0ABQ2AAG0</accession>
<dbReference type="EMBL" id="BMGY01000035">
    <property type="protein sequence ID" value="GGH88828.1"/>
    <property type="molecule type" value="Genomic_DNA"/>
</dbReference>
<reference evidence="2" key="1">
    <citation type="journal article" date="2019" name="Int. J. Syst. Evol. Microbiol.">
        <title>The Global Catalogue of Microorganisms (GCM) 10K type strain sequencing project: providing services to taxonomists for standard genome sequencing and annotation.</title>
        <authorList>
            <consortium name="The Broad Institute Genomics Platform"/>
            <consortium name="The Broad Institute Genome Sequencing Center for Infectious Disease"/>
            <person name="Wu L."/>
            <person name="Ma J."/>
        </authorList>
    </citation>
    <scope>NUCLEOTIDE SEQUENCE [LARGE SCALE GENOMIC DNA]</scope>
    <source>
        <strain evidence="2">CGMCC 1.14966</strain>
    </source>
</reference>
<protein>
    <submittedName>
        <fullName evidence="1">Uncharacterized protein</fullName>
    </submittedName>
</protein>
<sequence length="79" mass="7767">MVAPAGAALGAGTVRGGWGAALAGICMPGMVWATAGKKAGSKTSSGNKTVDSFIRGAAAEIGRLWKGRQAVQHDAVLSG</sequence>